<feature type="region of interest" description="Disordered" evidence="1">
    <location>
        <begin position="154"/>
        <end position="177"/>
    </location>
</feature>
<evidence type="ECO:0000256" key="2">
    <source>
        <dbReference type="SAM" id="Phobius"/>
    </source>
</evidence>
<proteinExistence type="predicted"/>
<evidence type="ECO:0000313" key="4">
    <source>
        <dbReference type="Proteomes" id="UP001444661"/>
    </source>
</evidence>
<evidence type="ECO:0000313" key="3">
    <source>
        <dbReference type="EMBL" id="KAK8043286.1"/>
    </source>
</evidence>
<keyword evidence="2" id="KW-0472">Membrane</keyword>
<dbReference type="CDD" id="cd12087">
    <property type="entry name" value="TM_EGFR-like"/>
    <property type="match status" value="1"/>
</dbReference>
<sequence length="295" mass="30931">MSDDTIPAVCYNDCNNAYLEGQRAGNDTSLCQGESTFLGLKAACKACLQAHNANYAPIESYLTYCEGSSMPAPTVAPTVVPTATPRNGGHPTTVDVTGSPASGRLVTITVTATGTAGGRNTVATLIRWAMADLHTTFILPVTYLELPKSLTETSTAIPTTTTNDPPTPESTLSPASPVPATHNMAWVAGPVIGGVAAIAALGFLGFWRRRKRNNRTLGGTAEGPTQGEMDGREKQEIPGSQFGVNLRGNDSGRPIQELEAGRMYRNESADVHGLHEVEGTQAPGPSIARDNVQAP</sequence>
<feature type="compositionally biased region" description="Low complexity" evidence="1">
    <location>
        <begin position="154"/>
        <end position="164"/>
    </location>
</feature>
<keyword evidence="4" id="KW-1185">Reference proteome</keyword>
<keyword evidence="2" id="KW-0812">Transmembrane</keyword>
<accession>A0ABR1T9L6</accession>
<feature type="compositionally biased region" description="Basic and acidic residues" evidence="1">
    <location>
        <begin position="269"/>
        <end position="278"/>
    </location>
</feature>
<name>A0ABR1T9L6_9PEZI</name>
<dbReference type="Proteomes" id="UP001444661">
    <property type="component" value="Unassembled WGS sequence"/>
</dbReference>
<comment type="caution">
    <text evidence="3">The sequence shown here is derived from an EMBL/GenBank/DDBJ whole genome shotgun (WGS) entry which is preliminary data.</text>
</comment>
<feature type="transmembrane region" description="Helical" evidence="2">
    <location>
        <begin position="184"/>
        <end position="207"/>
    </location>
</feature>
<evidence type="ECO:0000256" key="1">
    <source>
        <dbReference type="SAM" id="MobiDB-lite"/>
    </source>
</evidence>
<reference evidence="3 4" key="1">
    <citation type="submission" date="2023-01" db="EMBL/GenBank/DDBJ databases">
        <title>Analysis of 21 Apiospora genomes using comparative genomics revels a genus with tremendous synthesis potential of carbohydrate active enzymes and secondary metabolites.</title>
        <authorList>
            <person name="Sorensen T."/>
        </authorList>
    </citation>
    <scope>NUCLEOTIDE SEQUENCE [LARGE SCALE GENOMIC DNA]</scope>
    <source>
        <strain evidence="3 4">CBS 33761</strain>
    </source>
</reference>
<feature type="region of interest" description="Disordered" evidence="1">
    <location>
        <begin position="269"/>
        <end position="295"/>
    </location>
</feature>
<gene>
    <name evidence="3" type="ORF">PG993_005716</name>
</gene>
<protein>
    <submittedName>
        <fullName evidence="3">Uncharacterized protein</fullName>
    </submittedName>
</protein>
<organism evidence="3 4">
    <name type="scientific">Apiospora rasikravindrae</name>
    <dbReference type="NCBI Taxonomy" id="990691"/>
    <lineage>
        <taxon>Eukaryota</taxon>
        <taxon>Fungi</taxon>
        <taxon>Dikarya</taxon>
        <taxon>Ascomycota</taxon>
        <taxon>Pezizomycotina</taxon>
        <taxon>Sordariomycetes</taxon>
        <taxon>Xylariomycetidae</taxon>
        <taxon>Amphisphaeriales</taxon>
        <taxon>Apiosporaceae</taxon>
        <taxon>Apiospora</taxon>
    </lineage>
</organism>
<dbReference type="EMBL" id="JAQQWK010000004">
    <property type="protein sequence ID" value="KAK8043286.1"/>
    <property type="molecule type" value="Genomic_DNA"/>
</dbReference>
<keyword evidence="2" id="KW-1133">Transmembrane helix</keyword>
<feature type="region of interest" description="Disordered" evidence="1">
    <location>
        <begin position="215"/>
        <end position="255"/>
    </location>
</feature>